<proteinExistence type="predicted"/>
<dbReference type="InterPro" id="IPR005471">
    <property type="entry name" value="Tscrpt_reg_IclR_N"/>
</dbReference>
<protein>
    <recommendedName>
        <fullName evidence="1">HTH iclR-type domain-containing protein</fullName>
    </recommendedName>
</protein>
<dbReference type="InterPro" id="IPR036388">
    <property type="entry name" value="WH-like_DNA-bd_sf"/>
</dbReference>
<dbReference type="EMBL" id="VCKZ01000276">
    <property type="protein sequence ID" value="TMR32186.1"/>
    <property type="molecule type" value="Genomic_DNA"/>
</dbReference>
<feature type="non-terminal residue" evidence="2">
    <location>
        <position position="134"/>
    </location>
</feature>
<reference evidence="2 3" key="1">
    <citation type="submission" date="2019-05" db="EMBL/GenBank/DDBJ databases">
        <title>Draft genome sequence of Actinomadura geliboluensis A8036.</title>
        <authorList>
            <person name="Saricaoglu S."/>
            <person name="Isik K."/>
        </authorList>
    </citation>
    <scope>NUCLEOTIDE SEQUENCE [LARGE SCALE GENOMIC DNA]</scope>
    <source>
        <strain evidence="2 3">A8036</strain>
    </source>
</reference>
<sequence>MTSSTNPAPSNGLRRDLEILDLLAQAGHATRGLGVSRIARLLNREKSQVSRALKAMEAEALVDRDPDSLEFRLGWRLYALAARTTYFVLNCSRSDVLSSDPELRPVVHGAVRWLMSRQITGRPRGERAGVRLSL</sequence>
<dbReference type="Pfam" id="PF09339">
    <property type="entry name" value="HTH_IclR"/>
    <property type="match status" value="1"/>
</dbReference>
<accession>A0A5S4GGU8</accession>
<dbReference type="GO" id="GO:0003677">
    <property type="term" value="F:DNA binding"/>
    <property type="evidence" value="ECO:0007669"/>
    <property type="project" value="InterPro"/>
</dbReference>
<keyword evidence="3" id="KW-1185">Reference proteome</keyword>
<feature type="domain" description="HTH iclR-type" evidence="1">
    <location>
        <begin position="10"/>
        <end position="75"/>
    </location>
</feature>
<gene>
    <name evidence="2" type="ORF">ETD96_30295</name>
</gene>
<name>A0A5S4GGU8_9ACTN</name>
<dbReference type="GO" id="GO:0006355">
    <property type="term" value="P:regulation of DNA-templated transcription"/>
    <property type="evidence" value="ECO:0007669"/>
    <property type="project" value="InterPro"/>
</dbReference>
<dbReference type="InterPro" id="IPR036390">
    <property type="entry name" value="WH_DNA-bd_sf"/>
</dbReference>
<comment type="caution">
    <text evidence="2">The sequence shown here is derived from an EMBL/GenBank/DDBJ whole genome shotgun (WGS) entry which is preliminary data.</text>
</comment>
<dbReference type="Gene3D" id="1.10.10.10">
    <property type="entry name" value="Winged helix-like DNA-binding domain superfamily/Winged helix DNA-binding domain"/>
    <property type="match status" value="1"/>
</dbReference>
<dbReference type="Proteomes" id="UP000305238">
    <property type="component" value="Unassembled WGS sequence"/>
</dbReference>
<organism evidence="2 3">
    <name type="scientific">Actinomadura geliboluensis</name>
    <dbReference type="NCBI Taxonomy" id="882440"/>
    <lineage>
        <taxon>Bacteria</taxon>
        <taxon>Bacillati</taxon>
        <taxon>Actinomycetota</taxon>
        <taxon>Actinomycetes</taxon>
        <taxon>Streptosporangiales</taxon>
        <taxon>Thermomonosporaceae</taxon>
        <taxon>Actinomadura</taxon>
    </lineage>
</organism>
<evidence type="ECO:0000259" key="1">
    <source>
        <dbReference type="PROSITE" id="PS51077"/>
    </source>
</evidence>
<dbReference type="PROSITE" id="PS51077">
    <property type="entry name" value="HTH_ICLR"/>
    <property type="match status" value="1"/>
</dbReference>
<dbReference type="SUPFAM" id="SSF46785">
    <property type="entry name" value="Winged helix' DNA-binding domain"/>
    <property type="match status" value="1"/>
</dbReference>
<dbReference type="AlphaFoldDB" id="A0A5S4GGU8"/>
<evidence type="ECO:0000313" key="3">
    <source>
        <dbReference type="Proteomes" id="UP000305238"/>
    </source>
</evidence>
<evidence type="ECO:0000313" key="2">
    <source>
        <dbReference type="EMBL" id="TMR32186.1"/>
    </source>
</evidence>